<organism evidence="3 4">
    <name type="scientific">Saprospira grandis DSM 2844</name>
    <dbReference type="NCBI Taxonomy" id="694433"/>
    <lineage>
        <taxon>Bacteria</taxon>
        <taxon>Pseudomonadati</taxon>
        <taxon>Bacteroidota</taxon>
        <taxon>Saprospiria</taxon>
        <taxon>Saprospirales</taxon>
        <taxon>Saprospiraceae</taxon>
        <taxon>Saprospira</taxon>
    </lineage>
</organism>
<protein>
    <submittedName>
        <fullName evidence="3">Thioredoxin domain containing protein</fullName>
    </submittedName>
</protein>
<gene>
    <name evidence="3" type="ORF">SapgrDRAFT_1438</name>
</gene>
<dbReference type="HOGENOM" id="CLU_032298_1_0_10"/>
<proteinExistence type="predicted"/>
<reference evidence="4" key="1">
    <citation type="journal article" date="2012" name="Stand. Genomic Sci.">
        <title>Permanent draft genome sequence of the gliding predator Saprospira grandis strain Sa g1 (= HR1).</title>
        <authorList>
            <person name="Mavromatis K."/>
            <person name="Chertkov O."/>
            <person name="Lapidus A."/>
            <person name="Nolan M."/>
            <person name="Lucas S."/>
            <person name="Tice H."/>
            <person name="Del Rio T.G."/>
            <person name="Cheng J.F."/>
            <person name="Han C."/>
            <person name="Tapia R."/>
            <person name="Bruce D."/>
            <person name="Goodwin L.A."/>
            <person name="Pitluck S."/>
            <person name="Huntemann M."/>
            <person name="Liolios K."/>
            <person name="Pagani I."/>
            <person name="Ivanova N."/>
            <person name="Mikhailova N."/>
            <person name="Pati A."/>
            <person name="Chen A."/>
            <person name="Palaniappan K."/>
            <person name="Land M."/>
            <person name="Brambilla E.M."/>
            <person name="Rohde M."/>
            <person name="Spring S."/>
            <person name="Goker M."/>
            <person name="Detter J.C."/>
            <person name="Bristow J."/>
            <person name="Eisen J.A."/>
            <person name="Markowitz V."/>
            <person name="Hugenholtz P."/>
            <person name="Kyrpides N.C."/>
            <person name="Klenk H.P."/>
            <person name="Woyke T."/>
        </authorList>
    </citation>
    <scope>NUCLEOTIDE SEQUENCE [LARGE SCALE GENOMIC DNA]</scope>
    <source>
        <strain evidence="4">DSM 2844</strain>
    </source>
</reference>
<dbReference type="Gene3D" id="3.40.30.10">
    <property type="entry name" value="Glutaredoxin"/>
    <property type="match status" value="1"/>
</dbReference>
<dbReference type="InterPro" id="IPR036249">
    <property type="entry name" value="Thioredoxin-like_sf"/>
</dbReference>
<dbReference type="AlphaFoldDB" id="J0P066"/>
<evidence type="ECO:0000259" key="2">
    <source>
        <dbReference type="PROSITE" id="PS51352"/>
    </source>
</evidence>
<accession>J0P066</accession>
<evidence type="ECO:0000256" key="1">
    <source>
        <dbReference type="SAM" id="SignalP"/>
    </source>
</evidence>
<dbReference type="EMBL" id="JH719942">
    <property type="protein sequence ID" value="EJF53154.1"/>
    <property type="molecule type" value="Genomic_DNA"/>
</dbReference>
<evidence type="ECO:0000313" key="3">
    <source>
        <dbReference type="EMBL" id="EJF53154.1"/>
    </source>
</evidence>
<dbReference type="GO" id="GO:0045454">
    <property type="term" value="P:cell redox homeostasis"/>
    <property type="evidence" value="ECO:0007669"/>
    <property type="project" value="TreeGrafter"/>
</dbReference>
<sequence>MYRLVSTFVCLAVLFLQQSAFGQIEFFHGSFAEAQELAKKEHKIIFLDAYASWCGPCKRMAKTVFSQAEAGDFYNKHFVNLKIDMEKGEGPALARKYQVSAYPTLLFIDAEGELVHYQRGGLPIDRFLQLGQTALSKIDHSGEFVARYEEGDRSPELLRAYAYALLMGGKPSLKMANEYIRTQEDWTTKDNLDFLFDFALEADCTAFELLLEQQKKARAEKGEQVFLDQLLVAARATAKKAQEFQAPALIKEASKKLKKADAQLAKSFEAQAWVDYYMALKDWPKALKYSKKQLKKYGDAQMQHKYARIFGEAQLEEKYHKEALKWAKAAFEAQPSAEYGQTYLYLLRKLKQEEAAKELVKELHEIGH</sequence>
<dbReference type="SUPFAM" id="SSF81901">
    <property type="entry name" value="HCP-like"/>
    <property type="match status" value="1"/>
</dbReference>
<dbReference type="Pfam" id="PF13098">
    <property type="entry name" value="Thioredoxin_2"/>
    <property type="match status" value="1"/>
</dbReference>
<dbReference type="SUPFAM" id="SSF52833">
    <property type="entry name" value="Thioredoxin-like"/>
    <property type="match status" value="1"/>
</dbReference>
<dbReference type="PROSITE" id="PS51352">
    <property type="entry name" value="THIOREDOXIN_2"/>
    <property type="match status" value="1"/>
</dbReference>
<dbReference type="PANTHER" id="PTHR43601:SF3">
    <property type="entry name" value="THIOREDOXIN, MITOCHONDRIAL"/>
    <property type="match status" value="1"/>
</dbReference>
<dbReference type="OrthoDB" id="120730at2"/>
<dbReference type="RefSeq" id="WP_002658599.1">
    <property type="nucleotide sequence ID" value="NZ_JH719942.1"/>
</dbReference>
<dbReference type="PANTHER" id="PTHR43601">
    <property type="entry name" value="THIOREDOXIN, MITOCHONDRIAL"/>
    <property type="match status" value="1"/>
</dbReference>
<dbReference type="InterPro" id="IPR012336">
    <property type="entry name" value="Thioredoxin-like_fold"/>
</dbReference>
<feature type="chain" id="PRO_5003737303" evidence="1">
    <location>
        <begin position="23"/>
        <end position="368"/>
    </location>
</feature>
<feature type="signal peptide" evidence="1">
    <location>
        <begin position="1"/>
        <end position="22"/>
    </location>
</feature>
<dbReference type="InterPro" id="IPR013766">
    <property type="entry name" value="Thioredoxin_domain"/>
</dbReference>
<evidence type="ECO:0000313" key="4">
    <source>
        <dbReference type="Proteomes" id="UP000005113"/>
    </source>
</evidence>
<feature type="domain" description="Thioredoxin" evidence="2">
    <location>
        <begin position="6"/>
        <end position="136"/>
    </location>
</feature>
<dbReference type="Proteomes" id="UP000005113">
    <property type="component" value="Unassembled WGS sequence"/>
</dbReference>
<keyword evidence="1" id="KW-0732">Signal</keyword>
<name>J0P066_9BACT</name>